<evidence type="ECO:0000313" key="1">
    <source>
        <dbReference type="EMBL" id="MBU8874897.1"/>
    </source>
</evidence>
<proteinExistence type="predicted"/>
<dbReference type="RefSeq" id="WP_216961244.1">
    <property type="nucleotide sequence ID" value="NZ_JAHOPB010000001.1"/>
</dbReference>
<keyword evidence="2" id="KW-1185">Reference proteome</keyword>
<dbReference type="PANTHER" id="PTHR11941">
    <property type="entry name" value="ENOYL-COA HYDRATASE-RELATED"/>
    <property type="match status" value="1"/>
</dbReference>
<dbReference type="Proteomes" id="UP000727907">
    <property type="component" value="Unassembled WGS sequence"/>
</dbReference>
<dbReference type="InterPro" id="IPR001753">
    <property type="entry name" value="Enoyl-CoA_hydra/iso"/>
</dbReference>
<sequence length="262" mass="28568">MQEQKIIGRREGAVGHVVFNNPAKLNAVSLDMWDGFVGILKDFAQDPEIRCLVVSGSGGKAFVSGADISKFESERANAEAQVRYDAISKEGYEALYDFPRPTIAKITGYCIGGGMNLAACCDLRYCNEGARFGVPAAKLGLGYGFLRIERFSRIVGLPRAMEFLFTAKQYSSKEAYDMGLVHGVAADAELDAMVDGITGAIAQNAPLTISLAKAAAREIAKPESKQDHAKLDRMAEACFDSEDFKEGRRAFMEKRKPVFKGR</sequence>
<protein>
    <submittedName>
        <fullName evidence="1">Enoyl-CoA hydratase/isomerase family protein</fullName>
    </submittedName>
</protein>
<reference evidence="1 2" key="1">
    <citation type="submission" date="2021-06" db="EMBL/GenBank/DDBJ databases">
        <authorList>
            <person name="Lee D.H."/>
        </authorList>
    </citation>
    <scope>NUCLEOTIDE SEQUENCE [LARGE SCALE GENOMIC DNA]</scope>
    <source>
        <strain evidence="1 2">MMS21-HV4-11</strain>
    </source>
</reference>
<evidence type="ECO:0000313" key="2">
    <source>
        <dbReference type="Proteomes" id="UP000727907"/>
    </source>
</evidence>
<gene>
    <name evidence="1" type="ORF">KQ910_14060</name>
</gene>
<name>A0ABS6IJW8_9HYPH</name>
<organism evidence="1 2">
    <name type="scientific">Reyranella humidisoli</name>
    <dbReference type="NCBI Taxonomy" id="2849149"/>
    <lineage>
        <taxon>Bacteria</taxon>
        <taxon>Pseudomonadati</taxon>
        <taxon>Pseudomonadota</taxon>
        <taxon>Alphaproteobacteria</taxon>
        <taxon>Hyphomicrobiales</taxon>
        <taxon>Reyranellaceae</taxon>
        <taxon>Reyranella</taxon>
    </lineage>
</organism>
<dbReference type="Pfam" id="PF00378">
    <property type="entry name" value="ECH_1"/>
    <property type="match status" value="1"/>
</dbReference>
<dbReference type="CDD" id="cd06558">
    <property type="entry name" value="crotonase-like"/>
    <property type="match status" value="1"/>
</dbReference>
<accession>A0ABS6IJW8</accession>
<comment type="caution">
    <text evidence="1">The sequence shown here is derived from an EMBL/GenBank/DDBJ whole genome shotgun (WGS) entry which is preliminary data.</text>
</comment>
<dbReference type="PANTHER" id="PTHR11941:SF54">
    <property type="entry name" value="ENOYL-COA HYDRATASE, MITOCHONDRIAL"/>
    <property type="match status" value="1"/>
</dbReference>
<dbReference type="EMBL" id="JAHOPB010000001">
    <property type="protein sequence ID" value="MBU8874897.1"/>
    <property type="molecule type" value="Genomic_DNA"/>
</dbReference>
<dbReference type="NCBIfam" id="NF004781">
    <property type="entry name" value="PRK06127.1"/>
    <property type="match status" value="1"/>
</dbReference>